<evidence type="ECO:0000313" key="2">
    <source>
        <dbReference type="EMBL" id="NJC26799.1"/>
    </source>
</evidence>
<dbReference type="CDD" id="cd00077">
    <property type="entry name" value="HDc"/>
    <property type="match status" value="1"/>
</dbReference>
<accession>A0ABX0XC19</accession>
<sequence>MTNHRKTIVYRAGSHVVRLLRDHLPQDRLFHNVHHTINVVQGVLDIGQAEDATPEELEILTLAAWFHDTGHVKTYAGHELVSISLAEEWLRTQAYPTEKIAEVTRCINATIMPQRPSDRLERIICDADLYHLSFTTYDHYQELLREEWRRELGVELSDEKWRANNDQFLLTHKYWTAFGQQNLEPRKACYC</sequence>
<keyword evidence="3" id="KW-1185">Reference proteome</keyword>
<dbReference type="RefSeq" id="WP_168037560.1">
    <property type="nucleotide sequence ID" value="NZ_JAATJH010000003.1"/>
</dbReference>
<dbReference type="Gene3D" id="1.10.3210.10">
    <property type="entry name" value="Hypothetical protein af1432"/>
    <property type="match status" value="1"/>
</dbReference>
<dbReference type="SUPFAM" id="SSF109604">
    <property type="entry name" value="HD-domain/PDEase-like"/>
    <property type="match status" value="1"/>
</dbReference>
<dbReference type="InterPro" id="IPR006674">
    <property type="entry name" value="HD_domain"/>
</dbReference>
<evidence type="ECO:0000313" key="3">
    <source>
        <dbReference type="Proteomes" id="UP000770785"/>
    </source>
</evidence>
<comment type="caution">
    <text evidence="2">The sequence shown here is derived from an EMBL/GenBank/DDBJ whole genome shotgun (WGS) entry which is preliminary data.</text>
</comment>
<protein>
    <submittedName>
        <fullName evidence="2">Metal-dependent HD superfamily phosphohydrolase</fullName>
    </submittedName>
</protein>
<feature type="domain" description="HD/PDEase" evidence="1">
    <location>
        <begin position="28"/>
        <end position="142"/>
    </location>
</feature>
<reference evidence="2 3" key="1">
    <citation type="submission" date="2020-03" db="EMBL/GenBank/DDBJ databases">
        <title>Genomic Encyclopedia of Type Strains, Phase IV (KMG-IV): sequencing the most valuable type-strain genomes for metagenomic binning, comparative biology and taxonomic classification.</title>
        <authorList>
            <person name="Goeker M."/>
        </authorList>
    </citation>
    <scope>NUCLEOTIDE SEQUENCE [LARGE SCALE GENOMIC DNA]</scope>
    <source>
        <strain evidence="2 3">DSM 105096</strain>
    </source>
</reference>
<dbReference type="SMART" id="SM00471">
    <property type="entry name" value="HDc"/>
    <property type="match status" value="1"/>
</dbReference>
<dbReference type="EMBL" id="JAATJH010000003">
    <property type="protein sequence ID" value="NJC26799.1"/>
    <property type="molecule type" value="Genomic_DNA"/>
</dbReference>
<organism evidence="2 3">
    <name type="scientific">Neolewinella antarctica</name>
    <dbReference type="NCBI Taxonomy" id="442734"/>
    <lineage>
        <taxon>Bacteria</taxon>
        <taxon>Pseudomonadati</taxon>
        <taxon>Bacteroidota</taxon>
        <taxon>Saprospiria</taxon>
        <taxon>Saprospirales</taxon>
        <taxon>Lewinellaceae</taxon>
        <taxon>Neolewinella</taxon>
    </lineage>
</organism>
<evidence type="ECO:0000259" key="1">
    <source>
        <dbReference type="SMART" id="SM00471"/>
    </source>
</evidence>
<gene>
    <name evidence="2" type="ORF">GGR27_002309</name>
</gene>
<dbReference type="InterPro" id="IPR003607">
    <property type="entry name" value="HD/PDEase_dom"/>
</dbReference>
<dbReference type="Pfam" id="PF01966">
    <property type="entry name" value="HD"/>
    <property type="match status" value="1"/>
</dbReference>
<name>A0ABX0XC19_9BACT</name>
<proteinExistence type="predicted"/>
<dbReference type="Proteomes" id="UP000770785">
    <property type="component" value="Unassembled WGS sequence"/>
</dbReference>